<comment type="similarity">
    <text evidence="1">Belongs to the LysR transcriptional regulatory family.</text>
</comment>
<dbReference type="SUPFAM" id="SSF46785">
    <property type="entry name" value="Winged helix' DNA-binding domain"/>
    <property type="match status" value="1"/>
</dbReference>
<reference evidence="5 6" key="1">
    <citation type="submission" date="2023-05" db="EMBL/GenBank/DDBJ databases">
        <title>Streptantibioticus silvisoli sp. nov., acidotolerant actinomycetes 1 from pine litter.</title>
        <authorList>
            <person name="Swiecimska M."/>
            <person name="Golinska P."/>
            <person name="Sangal V."/>
            <person name="Wachnowicz B."/>
            <person name="Goodfellow M."/>
        </authorList>
    </citation>
    <scope>NUCLEOTIDE SEQUENCE [LARGE SCALE GENOMIC DNA]</scope>
    <source>
        <strain evidence="5 6">SL54</strain>
    </source>
</reference>
<evidence type="ECO:0000259" key="4">
    <source>
        <dbReference type="PROSITE" id="PS50931"/>
    </source>
</evidence>
<comment type="caution">
    <text evidence="5">The sequence shown here is derived from an EMBL/GenBank/DDBJ whole genome shotgun (WGS) entry which is preliminary data.</text>
</comment>
<evidence type="ECO:0000256" key="3">
    <source>
        <dbReference type="ARBA" id="ARBA00023163"/>
    </source>
</evidence>
<accession>A0ABT6VSX6</accession>
<dbReference type="InterPro" id="IPR036388">
    <property type="entry name" value="WH-like_DNA-bd_sf"/>
</dbReference>
<dbReference type="Gene3D" id="1.10.10.10">
    <property type="entry name" value="Winged helix-like DNA-binding domain superfamily/Winged helix DNA-binding domain"/>
    <property type="match status" value="1"/>
</dbReference>
<keyword evidence="2" id="KW-0805">Transcription regulation</keyword>
<dbReference type="EMBL" id="JAAGKO020000001">
    <property type="protein sequence ID" value="MDI5961285.1"/>
    <property type="molecule type" value="Genomic_DNA"/>
</dbReference>
<gene>
    <name evidence="5" type="ORF">POF43_000850</name>
</gene>
<dbReference type="RefSeq" id="WP_271323416.1">
    <property type="nucleotide sequence ID" value="NZ_JAAGKO020000001.1"/>
</dbReference>
<evidence type="ECO:0000313" key="6">
    <source>
        <dbReference type="Proteomes" id="UP001156398"/>
    </source>
</evidence>
<dbReference type="PANTHER" id="PTHR30126:SF39">
    <property type="entry name" value="HTH-TYPE TRANSCRIPTIONAL REGULATOR CYSL"/>
    <property type="match status" value="1"/>
</dbReference>
<dbReference type="InterPro" id="IPR000847">
    <property type="entry name" value="LysR_HTH_N"/>
</dbReference>
<proteinExistence type="inferred from homology"/>
<dbReference type="Proteomes" id="UP001156398">
    <property type="component" value="Unassembled WGS sequence"/>
</dbReference>
<evidence type="ECO:0000256" key="2">
    <source>
        <dbReference type="ARBA" id="ARBA00023015"/>
    </source>
</evidence>
<keyword evidence="3" id="KW-0804">Transcription</keyword>
<dbReference type="PANTHER" id="PTHR30126">
    <property type="entry name" value="HTH-TYPE TRANSCRIPTIONAL REGULATOR"/>
    <property type="match status" value="1"/>
</dbReference>
<keyword evidence="6" id="KW-1185">Reference proteome</keyword>
<evidence type="ECO:0000256" key="1">
    <source>
        <dbReference type="ARBA" id="ARBA00009437"/>
    </source>
</evidence>
<protein>
    <submittedName>
        <fullName evidence="5">LysR family transcriptional regulator</fullName>
    </submittedName>
</protein>
<evidence type="ECO:0000313" key="5">
    <source>
        <dbReference type="EMBL" id="MDI5961285.1"/>
    </source>
</evidence>
<sequence length="301" mass="32275">MDLVSACRVFVHVSERGSFTLGAAAARVPQPVASRRIAALEQHFGERLFDRSTRRAALTPFGRDMLPSARRLVQLAEAMECDAEQARLRPFSLAVPRTCAVRQLALLDAAARGEGTVLDLRAADPPERAELLRSHTVRAALLALPQNEAEWTVPLGVASREDDGSGEGARPLRLETLRPGRGQRTFRRIRIQPEDDVPHVRDRLEQLGHRAALVSAQITVAATLVAAASETLRDGGFLLCSAPQATELGLRWRPLAGEPVARGYGLSALTGDDAERVRDGLAAHVARSLGATTADGTKGGG</sequence>
<feature type="domain" description="HTH lysR-type" evidence="4">
    <location>
        <begin position="1"/>
        <end position="59"/>
    </location>
</feature>
<organism evidence="5 6">
    <name type="scientific">Streptantibioticus silvisoli</name>
    <dbReference type="NCBI Taxonomy" id="2705255"/>
    <lineage>
        <taxon>Bacteria</taxon>
        <taxon>Bacillati</taxon>
        <taxon>Actinomycetota</taxon>
        <taxon>Actinomycetes</taxon>
        <taxon>Kitasatosporales</taxon>
        <taxon>Streptomycetaceae</taxon>
        <taxon>Streptantibioticus</taxon>
    </lineage>
</organism>
<dbReference type="Pfam" id="PF00126">
    <property type="entry name" value="HTH_1"/>
    <property type="match status" value="1"/>
</dbReference>
<dbReference type="InterPro" id="IPR036390">
    <property type="entry name" value="WH_DNA-bd_sf"/>
</dbReference>
<name>A0ABT6VSX6_9ACTN</name>
<dbReference type="PROSITE" id="PS50931">
    <property type="entry name" value="HTH_LYSR"/>
    <property type="match status" value="1"/>
</dbReference>